<dbReference type="EMBL" id="CP112998">
    <property type="protein sequence ID" value="WAC14942.1"/>
    <property type="molecule type" value="Genomic_DNA"/>
</dbReference>
<evidence type="ECO:0000259" key="2">
    <source>
        <dbReference type="Pfam" id="PF01965"/>
    </source>
</evidence>
<dbReference type="InterPro" id="IPR002818">
    <property type="entry name" value="DJ-1/PfpI"/>
</dbReference>
<accession>A0A9E8SS49</accession>
<name>A0A9E8SS49_9BACT</name>
<evidence type="ECO:0000313" key="4">
    <source>
        <dbReference type="Proteomes" id="UP001164653"/>
    </source>
</evidence>
<dbReference type="Pfam" id="PF01965">
    <property type="entry name" value="DJ-1_PfpI"/>
    <property type="match status" value="1"/>
</dbReference>
<dbReference type="PANTHER" id="PTHR42733">
    <property type="entry name" value="DJ-1 PROTEIN"/>
    <property type="match status" value="1"/>
</dbReference>
<dbReference type="Proteomes" id="UP001164653">
    <property type="component" value="Chromosome"/>
</dbReference>
<comment type="similarity">
    <text evidence="1">Belongs to the peptidase C56 family.</text>
</comment>
<dbReference type="SUPFAM" id="SSF52317">
    <property type="entry name" value="Class I glutamine amidotransferase-like"/>
    <property type="match status" value="1"/>
</dbReference>
<proteinExistence type="inferred from homology"/>
<protein>
    <submittedName>
        <fullName evidence="3">DJ-1/PfpI/YhbO family deglycase/protease</fullName>
    </submittedName>
</protein>
<dbReference type="Gene3D" id="3.40.50.880">
    <property type="match status" value="1"/>
</dbReference>
<reference evidence="3" key="1">
    <citation type="submission" date="2022-11" db="EMBL/GenBank/DDBJ databases">
        <title>Dyadobacter pollutisoli sp. nov., isolated from plastic dumped soil.</title>
        <authorList>
            <person name="Kim J.M."/>
            <person name="Kim K.R."/>
            <person name="Lee J.K."/>
            <person name="Hao L."/>
            <person name="Jeon C.O."/>
        </authorList>
    </citation>
    <scope>NUCLEOTIDE SEQUENCE</scope>
    <source>
        <strain evidence="3">U1</strain>
    </source>
</reference>
<dbReference type="PROSITE" id="PS51276">
    <property type="entry name" value="PEPTIDASE_C56_PFPI"/>
    <property type="match status" value="1"/>
</dbReference>
<evidence type="ECO:0000313" key="3">
    <source>
        <dbReference type="EMBL" id="WAC14942.1"/>
    </source>
</evidence>
<organism evidence="3 4">
    <name type="scientific">Dyadobacter pollutisoli</name>
    <dbReference type="NCBI Taxonomy" id="2910158"/>
    <lineage>
        <taxon>Bacteria</taxon>
        <taxon>Pseudomonadati</taxon>
        <taxon>Bacteroidota</taxon>
        <taxon>Cytophagia</taxon>
        <taxon>Cytophagales</taxon>
        <taxon>Spirosomataceae</taxon>
        <taxon>Dyadobacter</taxon>
    </lineage>
</organism>
<dbReference type="InterPro" id="IPR006286">
    <property type="entry name" value="C56_PfpI-like"/>
</dbReference>
<evidence type="ECO:0000256" key="1">
    <source>
        <dbReference type="ARBA" id="ARBA00008542"/>
    </source>
</evidence>
<dbReference type="NCBIfam" id="TIGR01382">
    <property type="entry name" value="PfpI"/>
    <property type="match status" value="1"/>
</dbReference>
<dbReference type="AlphaFoldDB" id="A0A9E8SS49"/>
<dbReference type="RefSeq" id="WP_244820309.1">
    <property type="nucleotide sequence ID" value="NZ_CP112998.1"/>
</dbReference>
<feature type="domain" description="DJ-1/PfpI" evidence="2">
    <location>
        <begin position="25"/>
        <end position="195"/>
    </location>
</feature>
<dbReference type="PANTHER" id="PTHR42733:SF2">
    <property type="entry name" value="DJ-1_THIJ_PFPI FAMILY PROTEIN"/>
    <property type="match status" value="1"/>
</dbReference>
<sequence length="212" mass="23783">MATPFVLGGSRKARANAGQPAKTRNILMPIGDATEAVDTLYPFFRLQEEGFKVTVCGPEARIYHMVTHEVPPNAVIRWDITQEAPGYHITAEKAFRDIRPEEYDGIFVSGGRAPEYLRYDKDLLRITRHFFETNKPVSVVCHGVEILAAAGVIKNRKLTTVAKCELDITQVGGVYVADPMVVDGNLISCRTWHDFNTPYMKLFVEQVLKLKS</sequence>
<gene>
    <name evidence="3" type="ORF">ON006_13450</name>
</gene>
<dbReference type="KEGG" id="dpf:ON006_13450"/>
<keyword evidence="4" id="KW-1185">Reference proteome</keyword>
<dbReference type="InterPro" id="IPR029062">
    <property type="entry name" value="Class_I_gatase-like"/>
</dbReference>